<evidence type="ECO:0000313" key="1">
    <source>
        <dbReference type="EMBL" id="KAJ5592292.1"/>
    </source>
</evidence>
<protein>
    <submittedName>
        <fullName evidence="1">Beta-glucosidase B</fullName>
    </submittedName>
</protein>
<proteinExistence type="predicted"/>
<dbReference type="RefSeq" id="XP_056748918.1">
    <property type="nucleotide sequence ID" value="XM_056900250.1"/>
</dbReference>
<name>A0AAD6GWD1_9EURO</name>
<dbReference type="Proteomes" id="UP001213799">
    <property type="component" value="Unassembled WGS sequence"/>
</dbReference>
<dbReference type="EMBL" id="JAQJAE010000005">
    <property type="protein sequence ID" value="KAJ5592292.1"/>
    <property type="molecule type" value="Genomic_DNA"/>
</dbReference>
<sequence length="153" mass="17426">MLVSTTHGLPISKLTPFDSSGYDHIIEYVADMVPKESGSHYFGTYGIGPTQTFVNDNLIYEQTSHTADPTGFIFDLQTEGTTYRLRIRTLPPPAVPVPQSKRDVIYAVIEFRNLKVGRKVEVEIYLECWSCVVLVPVRAARHLRYMWIYVELA</sequence>
<reference evidence="1" key="2">
    <citation type="submission" date="2023-01" db="EMBL/GenBank/DDBJ databases">
        <authorList>
            <person name="Petersen C."/>
        </authorList>
    </citation>
    <scope>NUCLEOTIDE SEQUENCE</scope>
    <source>
        <strain evidence="1">IBT 12815</strain>
    </source>
</reference>
<reference evidence="1" key="1">
    <citation type="journal article" date="2023" name="IMA Fungus">
        <title>Comparative genomic study of the Penicillium genus elucidates a diverse pangenome and 15 lateral gene transfer events.</title>
        <authorList>
            <person name="Petersen C."/>
            <person name="Sorensen T."/>
            <person name="Nielsen M.R."/>
            <person name="Sondergaard T.E."/>
            <person name="Sorensen J.L."/>
            <person name="Fitzpatrick D.A."/>
            <person name="Frisvad J.C."/>
            <person name="Nielsen K.L."/>
        </authorList>
    </citation>
    <scope>NUCLEOTIDE SEQUENCE</scope>
    <source>
        <strain evidence="1">IBT 12815</strain>
    </source>
</reference>
<dbReference type="GeneID" id="81590492"/>
<evidence type="ECO:0000313" key="2">
    <source>
        <dbReference type="Proteomes" id="UP001213799"/>
    </source>
</evidence>
<accession>A0AAD6GWD1</accession>
<dbReference type="AlphaFoldDB" id="A0AAD6GWD1"/>
<keyword evidence="2" id="KW-1185">Reference proteome</keyword>
<comment type="caution">
    <text evidence="1">The sequence shown here is derived from an EMBL/GenBank/DDBJ whole genome shotgun (WGS) entry which is preliminary data.</text>
</comment>
<organism evidence="1 2">
    <name type="scientific">Penicillium hordei</name>
    <dbReference type="NCBI Taxonomy" id="40994"/>
    <lineage>
        <taxon>Eukaryota</taxon>
        <taxon>Fungi</taxon>
        <taxon>Dikarya</taxon>
        <taxon>Ascomycota</taxon>
        <taxon>Pezizomycotina</taxon>
        <taxon>Eurotiomycetes</taxon>
        <taxon>Eurotiomycetidae</taxon>
        <taxon>Eurotiales</taxon>
        <taxon>Aspergillaceae</taxon>
        <taxon>Penicillium</taxon>
    </lineage>
</organism>
<gene>
    <name evidence="1" type="ORF">N7537_009196</name>
</gene>